<dbReference type="Pfam" id="PF04865">
    <property type="entry name" value="Baseplate_J"/>
    <property type="match status" value="1"/>
</dbReference>
<name>A0A8S5ML34_9CAUD</name>
<dbReference type="EMBL" id="BK014927">
    <property type="protein sequence ID" value="DAD83033.1"/>
    <property type="molecule type" value="Genomic_DNA"/>
</dbReference>
<proteinExistence type="inferred from homology"/>
<protein>
    <submittedName>
        <fullName evidence="5">Baseplate assembly protein</fullName>
    </submittedName>
</protein>
<dbReference type="InterPro" id="IPR052399">
    <property type="entry name" value="Phage_Baseplate_Assmbl_Protein"/>
</dbReference>
<dbReference type="PIRSF" id="PIRSF020481">
    <property type="entry name" value="BAP"/>
    <property type="match status" value="1"/>
</dbReference>
<evidence type="ECO:0000256" key="1">
    <source>
        <dbReference type="ARBA" id="ARBA00038087"/>
    </source>
</evidence>
<dbReference type="InterPro" id="IPR006949">
    <property type="entry name" value="Barrel_Baseplate_J-like"/>
</dbReference>
<evidence type="ECO:0000259" key="2">
    <source>
        <dbReference type="Pfam" id="PF04865"/>
    </source>
</evidence>
<evidence type="ECO:0000313" key="5">
    <source>
        <dbReference type="EMBL" id="DAD83033.1"/>
    </source>
</evidence>
<accession>A0A8S5ML34</accession>
<organism evidence="5">
    <name type="scientific">Caudovirales sp. ct1Jx6</name>
    <dbReference type="NCBI Taxonomy" id="2826765"/>
    <lineage>
        <taxon>Viruses</taxon>
        <taxon>Duplodnaviria</taxon>
        <taxon>Heunggongvirae</taxon>
        <taxon>Uroviricota</taxon>
        <taxon>Caudoviricetes</taxon>
    </lineage>
</organism>
<dbReference type="Pfam" id="PF26079">
    <property type="entry name" value="Baseplate_J_C"/>
    <property type="match status" value="1"/>
</dbReference>
<evidence type="ECO:0000259" key="4">
    <source>
        <dbReference type="Pfam" id="PF26079"/>
    </source>
</evidence>
<dbReference type="Pfam" id="PF26078">
    <property type="entry name" value="Baseplate_J_M"/>
    <property type="match status" value="1"/>
</dbReference>
<dbReference type="PANTHER" id="PTHR37829:SF3">
    <property type="entry name" value="PROTEIN JAYE-RELATED"/>
    <property type="match status" value="1"/>
</dbReference>
<dbReference type="InterPro" id="IPR058530">
    <property type="entry name" value="Baseplate_J-like_C"/>
</dbReference>
<comment type="similarity">
    <text evidence="1">Belongs to the Mu gp47/PBSX XkdT family.</text>
</comment>
<feature type="domain" description="Baseplate J-like C-terminal" evidence="4">
    <location>
        <begin position="295"/>
        <end position="367"/>
    </location>
</feature>
<dbReference type="InterPro" id="IPR058531">
    <property type="entry name" value="Baseplate_J_M"/>
</dbReference>
<dbReference type="PANTHER" id="PTHR37829">
    <property type="entry name" value="PHAGE-LIKE ELEMENT PBSX PROTEIN XKDT"/>
    <property type="match status" value="1"/>
</dbReference>
<feature type="domain" description="Baseplate J-like central" evidence="3">
    <location>
        <begin position="216"/>
        <end position="287"/>
    </location>
</feature>
<evidence type="ECO:0000259" key="3">
    <source>
        <dbReference type="Pfam" id="PF26078"/>
    </source>
</evidence>
<reference evidence="5" key="1">
    <citation type="journal article" date="2021" name="Proc. Natl. Acad. Sci. U.S.A.">
        <title>A Catalog of Tens of Thousands of Viruses from Human Metagenomes Reveals Hidden Associations with Chronic Diseases.</title>
        <authorList>
            <person name="Tisza M.J."/>
            <person name="Buck C.B."/>
        </authorList>
    </citation>
    <scope>NUCLEOTIDE SEQUENCE</scope>
    <source>
        <strain evidence="5">Ct1Jx6</strain>
    </source>
</reference>
<feature type="domain" description="Baseplate protein J-like barrel" evidence="2">
    <location>
        <begin position="107"/>
        <end position="194"/>
    </location>
</feature>
<sequence length="382" mass="41646">MSNIPELSRVPDVSFIDEVSLESVRDQWISDVCEKYKEITGEQLTLPPADPIRLVGYATALLGYQCLQYIDRAGKVDLLKYSYGNFLDNIAALKGIFRRGATGAITTLRFTASAVRASVTGIPAKSKVTDEKGNRFATDEYAEIPAGQLYVDVQATAVEPGKGANGLPAGTITNFVNTIPYIQSVTNTVPTSGGDDVEDDDNLTYRVLMAPAGYSVAGPKEAYEYWARQFRTDIDDVKVYTPSPTEVTVLFMLNNGVAPDGTIIASMQEFLAADPIRPLTDKVIVAAPSDVEYEINLTYYINRSDSVNATTIQSAVIKAIAEYKAWQRKIGKDINPDELIRRIKNAGAKRVELTAPTFVKVADTDIALSGNEAIRYGGLEDD</sequence>
<dbReference type="InterPro" id="IPR014507">
    <property type="entry name" value="Baseplate_assembly_J_pred"/>
</dbReference>